<dbReference type="Gene3D" id="1.20.120.530">
    <property type="entry name" value="GntR ligand-binding domain-like"/>
    <property type="match status" value="1"/>
</dbReference>
<reference evidence="5 6" key="1">
    <citation type="submission" date="2020-07" db="EMBL/GenBank/DDBJ databases">
        <title>Sequencing the genomes of 1000 actinobacteria strains.</title>
        <authorList>
            <person name="Klenk H.-P."/>
        </authorList>
    </citation>
    <scope>NUCLEOTIDE SEQUENCE [LARGE SCALE GENOMIC DNA]</scope>
    <source>
        <strain evidence="5 6">DSM 22185</strain>
    </source>
</reference>
<keyword evidence="6" id="KW-1185">Reference proteome</keyword>
<sequence length="246" mass="26979">MDARAGGRAAKGPQNLKQEVAKFLRDEIFSGALTPGARIDQDALAESIGVSRLPVREALITLEMEGMVTNVPRRGSFVAPLAPDDIRDHFEMYGVLSGVAAARAAASPSDSLIDELAATSDLMRRGTDPVELDTLNFRFHRLLNRAGGSRRLLSVLRLLSDNMPTHFFTSNNEWEFRERTFDEHDRIVDAVRNRDSSAVAAAVVEHFRHVGEQAVRSLTAVGFWNEPIGNRGNGASDKTALDVDII</sequence>
<dbReference type="RefSeq" id="WP_179432405.1">
    <property type="nucleotide sequence ID" value="NZ_BAABLC010000001.1"/>
</dbReference>
<protein>
    <submittedName>
        <fullName evidence="5">DNA-binding GntR family transcriptional regulator</fullName>
    </submittedName>
</protein>
<gene>
    <name evidence="5" type="ORF">BKA02_001298</name>
</gene>
<accession>A0A7Y9EUP0</accession>
<dbReference type="Pfam" id="PF00392">
    <property type="entry name" value="GntR"/>
    <property type="match status" value="1"/>
</dbReference>
<dbReference type="Gene3D" id="1.10.10.10">
    <property type="entry name" value="Winged helix-like DNA-binding domain superfamily/Winged helix DNA-binding domain"/>
    <property type="match status" value="1"/>
</dbReference>
<evidence type="ECO:0000313" key="5">
    <source>
        <dbReference type="EMBL" id="NYD54243.1"/>
    </source>
</evidence>
<evidence type="ECO:0000313" key="6">
    <source>
        <dbReference type="Proteomes" id="UP000552045"/>
    </source>
</evidence>
<dbReference type="PANTHER" id="PTHR43537:SF45">
    <property type="entry name" value="GNTR FAMILY REGULATORY PROTEIN"/>
    <property type="match status" value="1"/>
</dbReference>
<dbReference type="SMART" id="SM00345">
    <property type="entry name" value="HTH_GNTR"/>
    <property type="match status" value="1"/>
</dbReference>
<keyword evidence="3" id="KW-0804">Transcription</keyword>
<comment type="caution">
    <text evidence="5">The sequence shown here is derived from an EMBL/GenBank/DDBJ whole genome shotgun (WGS) entry which is preliminary data.</text>
</comment>
<dbReference type="SMART" id="SM00895">
    <property type="entry name" value="FCD"/>
    <property type="match status" value="1"/>
</dbReference>
<dbReference type="Proteomes" id="UP000552045">
    <property type="component" value="Unassembled WGS sequence"/>
</dbReference>
<dbReference type="EMBL" id="JACCBH010000001">
    <property type="protein sequence ID" value="NYD54243.1"/>
    <property type="molecule type" value="Genomic_DNA"/>
</dbReference>
<evidence type="ECO:0000256" key="2">
    <source>
        <dbReference type="ARBA" id="ARBA00023125"/>
    </source>
</evidence>
<feature type="domain" description="HTH gntR-type" evidence="4">
    <location>
        <begin position="14"/>
        <end position="81"/>
    </location>
</feature>
<dbReference type="GO" id="GO:0003700">
    <property type="term" value="F:DNA-binding transcription factor activity"/>
    <property type="evidence" value="ECO:0007669"/>
    <property type="project" value="InterPro"/>
</dbReference>
<dbReference type="PROSITE" id="PS50949">
    <property type="entry name" value="HTH_GNTR"/>
    <property type="match status" value="1"/>
</dbReference>
<dbReference type="GO" id="GO:0003677">
    <property type="term" value="F:DNA binding"/>
    <property type="evidence" value="ECO:0007669"/>
    <property type="project" value="UniProtKB-KW"/>
</dbReference>
<dbReference type="SUPFAM" id="SSF46785">
    <property type="entry name" value="Winged helix' DNA-binding domain"/>
    <property type="match status" value="1"/>
</dbReference>
<dbReference type="InterPro" id="IPR000524">
    <property type="entry name" value="Tscrpt_reg_HTH_GntR"/>
</dbReference>
<dbReference type="Pfam" id="PF07729">
    <property type="entry name" value="FCD"/>
    <property type="match status" value="1"/>
</dbReference>
<dbReference type="CDD" id="cd07377">
    <property type="entry name" value="WHTH_GntR"/>
    <property type="match status" value="1"/>
</dbReference>
<keyword evidence="1" id="KW-0805">Transcription regulation</keyword>
<dbReference type="InterPro" id="IPR008920">
    <property type="entry name" value="TF_FadR/GntR_C"/>
</dbReference>
<proteinExistence type="predicted"/>
<evidence type="ECO:0000256" key="3">
    <source>
        <dbReference type="ARBA" id="ARBA00023163"/>
    </source>
</evidence>
<name>A0A7Y9EUP0_9MICO</name>
<dbReference type="PANTHER" id="PTHR43537">
    <property type="entry name" value="TRANSCRIPTIONAL REGULATOR, GNTR FAMILY"/>
    <property type="match status" value="1"/>
</dbReference>
<dbReference type="InterPro" id="IPR011711">
    <property type="entry name" value="GntR_C"/>
</dbReference>
<dbReference type="InterPro" id="IPR036390">
    <property type="entry name" value="WH_DNA-bd_sf"/>
</dbReference>
<evidence type="ECO:0000259" key="4">
    <source>
        <dbReference type="PROSITE" id="PS50949"/>
    </source>
</evidence>
<keyword evidence="2 5" id="KW-0238">DNA-binding</keyword>
<evidence type="ECO:0000256" key="1">
    <source>
        <dbReference type="ARBA" id="ARBA00023015"/>
    </source>
</evidence>
<organism evidence="5 6">
    <name type="scientific">Microbacterium pseudoresistens</name>
    <dbReference type="NCBI Taxonomy" id="640634"/>
    <lineage>
        <taxon>Bacteria</taxon>
        <taxon>Bacillati</taxon>
        <taxon>Actinomycetota</taxon>
        <taxon>Actinomycetes</taxon>
        <taxon>Micrococcales</taxon>
        <taxon>Microbacteriaceae</taxon>
        <taxon>Microbacterium</taxon>
    </lineage>
</organism>
<dbReference type="AlphaFoldDB" id="A0A7Y9EUP0"/>
<dbReference type="InterPro" id="IPR036388">
    <property type="entry name" value="WH-like_DNA-bd_sf"/>
</dbReference>
<dbReference type="SUPFAM" id="SSF48008">
    <property type="entry name" value="GntR ligand-binding domain-like"/>
    <property type="match status" value="1"/>
</dbReference>